<dbReference type="Proteomes" id="UP001060215">
    <property type="component" value="Chromosome 4"/>
</dbReference>
<gene>
    <name evidence="1" type="ORF">LOK49_LG05G02853</name>
</gene>
<sequence>MGQQLGVPIILDPSRLMCTSRLRVFGCHPERCTSNIDTRGGWGKASTSGTVATTDGPISKTLPEPEVMVAMMDLVNLDAFVSQYEASWDRGLLVVVTAEQLQYDGGFVTTFESSG</sequence>
<accession>A0ACC0HSM3</accession>
<organism evidence="1 2">
    <name type="scientific">Camellia lanceoleosa</name>
    <dbReference type="NCBI Taxonomy" id="1840588"/>
    <lineage>
        <taxon>Eukaryota</taxon>
        <taxon>Viridiplantae</taxon>
        <taxon>Streptophyta</taxon>
        <taxon>Embryophyta</taxon>
        <taxon>Tracheophyta</taxon>
        <taxon>Spermatophyta</taxon>
        <taxon>Magnoliopsida</taxon>
        <taxon>eudicotyledons</taxon>
        <taxon>Gunneridae</taxon>
        <taxon>Pentapetalae</taxon>
        <taxon>asterids</taxon>
        <taxon>Ericales</taxon>
        <taxon>Theaceae</taxon>
        <taxon>Camellia</taxon>
    </lineage>
</organism>
<keyword evidence="2" id="KW-1185">Reference proteome</keyword>
<protein>
    <submittedName>
        <fullName evidence="1">Uncharacterized protein</fullName>
    </submittedName>
</protein>
<evidence type="ECO:0000313" key="1">
    <source>
        <dbReference type="EMBL" id="KAI8015729.1"/>
    </source>
</evidence>
<reference evidence="1 2" key="1">
    <citation type="journal article" date="2022" name="Plant J.">
        <title>Chromosome-level genome of Camellia lanceoleosa provides a valuable resource for understanding genome evolution and self-incompatibility.</title>
        <authorList>
            <person name="Gong W."/>
            <person name="Xiao S."/>
            <person name="Wang L."/>
            <person name="Liao Z."/>
            <person name="Chang Y."/>
            <person name="Mo W."/>
            <person name="Hu G."/>
            <person name="Li W."/>
            <person name="Zhao G."/>
            <person name="Zhu H."/>
            <person name="Hu X."/>
            <person name="Ji K."/>
            <person name="Xiang X."/>
            <person name="Song Q."/>
            <person name="Yuan D."/>
            <person name="Jin S."/>
            <person name="Zhang L."/>
        </authorList>
    </citation>
    <scope>NUCLEOTIDE SEQUENCE [LARGE SCALE GENOMIC DNA]</scope>
    <source>
        <strain evidence="1">SQ_2022a</strain>
    </source>
</reference>
<dbReference type="EMBL" id="CM045761">
    <property type="protein sequence ID" value="KAI8015729.1"/>
    <property type="molecule type" value="Genomic_DNA"/>
</dbReference>
<evidence type="ECO:0000313" key="2">
    <source>
        <dbReference type="Proteomes" id="UP001060215"/>
    </source>
</evidence>
<proteinExistence type="predicted"/>
<comment type="caution">
    <text evidence="1">The sequence shown here is derived from an EMBL/GenBank/DDBJ whole genome shotgun (WGS) entry which is preliminary data.</text>
</comment>
<name>A0ACC0HSM3_9ERIC</name>